<dbReference type="HAMAP" id="MF_00010">
    <property type="entry name" value="UPF0060"/>
    <property type="match status" value="1"/>
</dbReference>
<accession>A0A240E9P1</accession>
<dbReference type="Proteomes" id="UP000219042">
    <property type="component" value="Unassembled WGS sequence"/>
</dbReference>
<keyword evidence="3 5" id="KW-1133">Transmembrane helix</keyword>
<proteinExistence type="inferred from homology"/>
<keyword evidence="4 5" id="KW-0472">Membrane</keyword>
<gene>
    <name evidence="6" type="ORF">SAMN05421731_104284</name>
</gene>
<evidence type="ECO:0000313" key="6">
    <source>
        <dbReference type="EMBL" id="SNX44919.1"/>
    </source>
</evidence>
<keyword evidence="1 5" id="KW-1003">Cell membrane</keyword>
<dbReference type="EMBL" id="OANT01000004">
    <property type="protein sequence ID" value="SNX44919.1"/>
    <property type="molecule type" value="Genomic_DNA"/>
</dbReference>
<name>A0A240E9P1_9GAMM</name>
<sequence length="115" mass="12943">MDLSRLLITFFLFVCTAVAEILGCYLPYLILRENKSAWLWLPTMISLALFVWLLSLHPTATGRVYAAYGGIYISVALIWLRYVDHVSLTWWDLAGGAVVLCGAAIIILQPHAFIR</sequence>
<dbReference type="InterPro" id="IPR003844">
    <property type="entry name" value="UPF0060"/>
</dbReference>
<evidence type="ECO:0000256" key="3">
    <source>
        <dbReference type="ARBA" id="ARBA00022989"/>
    </source>
</evidence>
<dbReference type="PANTHER" id="PTHR36116:SF1">
    <property type="entry name" value="UPF0060 MEMBRANE PROTEIN YNFA"/>
    <property type="match status" value="1"/>
</dbReference>
<dbReference type="SUPFAM" id="SSF103481">
    <property type="entry name" value="Multidrug resistance efflux transporter EmrE"/>
    <property type="match status" value="1"/>
</dbReference>
<keyword evidence="7" id="KW-1185">Reference proteome</keyword>
<feature type="transmembrane region" description="Helical" evidence="5">
    <location>
        <begin position="37"/>
        <end position="57"/>
    </location>
</feature>
<keyword evidence="2 5" id="KW-0812">Transmembrane</keyword>
<evidence type="ECO:0000256" key="5">
    <source>
        <dbReference type="HAMAP-Rule" id="MF_00010"/>
    </source>
</evidence>
<reference evidence="7" key="1">
    <citation type="submission" date="2016-09" db="EMBL/GenBank/DDBJ databases">
        <authorList>
            <person name="Varghese N."/>
            <person name="Submissions S."/>
        </authorList>
    </citation>
    <scope>NUCLEOTIDE SEQUENCE [LARGE SCALE GENOMIC DNA]</scope>
    <source>
        <strain evidence="7">ANC 4466</strain>
    </source>
</reference>
<protein>
    <submittedName>
        <fullName evidence="6">Small multidrug resistance family-3 protein</fullName>
    </submittedName>
</protein>
<evidence type="ECO:0000256" key="2">
    <source>
        <dbReference type="ARBA" id="ARBA00022692"/>
    </source>
</evidence>
<comment type="similarity">
    <text evidence="5">Belongs to the UPF0060 family.</text>
</comment>
<dbReference type="NCBIfam" id="NF002586">
    <property type="entry name" value="PRK02237.1"/>
    <property type="match status" value="1"/>
</dbReference>
<evidence type="ECO:0000256" key="4">
    <source>
        <dbReference type="ARBA" id="ARBA00023136"/>
    </source>
</evidence>
<evidence type="ECO:0000256" key="1">
    <source>
        <dbReference type="ARBA" id="ARBA00022475"/>
    </source>
</evidence>
<feature type="transmembrane region" description="Helical" evidence="5">
    <location>
        <begin position="7"/>
        <end position="31"/>
    </location>
</feature>
<dbReference type="Pfam" id="PF02694">
    <property type="entry name" value="UPF0060"/>
    <property type="match status" value="1"/>
</dbReference>
<feature type="transmembrane region" description="Helical" evidence="5">
    <location>
        <begin position="88"/>
        <end position="108"/>
    </location>
</feature>
<evidence type="ECO:0000313" key="7">
    <source>
        <dbReference type="Proteomes" id="UP000219042"/>
    </source>
</evidence>
<dbReference type="AlphaFoldDB" id="A0A240E9P1"/>
<organism evidence="6 7">
    <name type="scientific">Acinetobacter puyangensis</name>
    <dbReference type="NCBI Taxonomy" id="1096779"/>
    <lineage>
        <taxon>Bacteria</taxon>
        <taxon>Pseudomonadati</taxon>
        <taxon>Pseudomonadota</taxon>
        <taxon>Gammaproteobacteria</taxon>
        <taxon>Moraxellales</taxon>
        <taxon>Moraxellaceae</taxon>
        <taxon>Acinetobacter</taxon>
    </lineage>
</organism>
<dbReference type="GO" id="GO:0005886">
    <property type="term" value="C:plasma membrane"/>
    <property type="evidence" value="ECO:0007669"/>
    <property type="project" value="UniProtKB-SubCell"/>
</dbReference>
<dbReference type="RefSeq" id="WP_097079135.1">
    <property type="nucleotide sequence ID" value="NZ_BAABHT010000009.1"/>
</dbReference>
<dbReference type="PANTHER" id="PTHR36116">
    <property type="entry name" value="UPF0060 MEMBRANE PROTEIN YNFA"/>
    <property type="match status" value="1"/>
</dbReference>
<dbReference type="InterPro" id="IPR037185">
    <property type="entry name" value="EmrE-like"/>
</dbReference>
<feature type="transmembrane region" description="Helical" evidence="5">
    <location>
        <begin position="64"/>
        <end position="82"/>
    </location>
</feature>
<comment type="subcellular location">
    <subcellularLocation>
        <location evidence="5">Cell membrane</location>
        <topology evidence="5">Multi-pass membrane protein</topology>
    </subcellularLocation>
</comment>
<dbReference type="OrthoDB" id="123240at2"/>